<evidence type="ECO:0000313" key="2">
    <source>
        <dbReference type="EMBL" id="KAK9878397.1"/>
    </source>
</evidence>
<sequence>MDKLERMGFRGICYNLMKTYLMNRKQYTVINNCTSDRRNVSIGVPQGSILGPLLYLLYVHSLKFLRLQCEHFMYADDTALVFSGSKGECENLVNCNLEKYFNWQQ</sequence>
<gene>
    <name evidence="2" type="ORF">WA026_021705</name>
</gene>
<evidence type="ECO:0000313" key="3">
    <source>
        <dbReference type="Proteomes" id="UP001431783"/>
    </source>
</evidence>
<dbReference type="EMBL" id="JARQZJ010000047">
    <property type="protein sequence ID" value="KAK9878397.1"/>
    <property type="molecule type" value="Genomic_DNA"/>
</dbReference>
<proteinExistence type="predicted"/>
<evidence type="ECO:0000259" key="1">
    <source>
        <dbReference type="PROSITE" id="PS50878"/>
    </source>
</evidence>
<dbReference type="Proteomes" id="UP001431783">
    <property type="component" value="Unassembled WGS sequence"/>
</dbReference>
<dbReference type="Pfam" id="PF00078">
    <property type="entry name" value="RVT_1"/>
    <property type="match status" value="1"/>
</dbReference>
<dbReference type="PANTHER" id="PTHR33332">
    <property type="entry name" value="REVERSE TRANSCRIPTASE DOMAIN-CONTAINING PROTEIN"/>
    <property type="match status" value="1"/>
</dbReference>
<organism evidence="2 3">
    <name type="scientific">Henosepilachna vigintioctopunctata</name>
    <dbReference type="NCBI Taxonomy" id="420089"/>
    <lineage>
        <taxon>Eukaryota</taxon>
        <taxon>Metazoa</taxon>
        <taxon>Ecdysozoa</taxon>
        <taxon>Arthropoda</taxon>
        <taxon>Hexapoda</taxon>
        <taxon>Insecta</taxon>
        <taxon>Pterygota</taxon>
        <taxon>Neoptera</taxon>
        <taxon>Endopterygota</taxon>
        <taxon>Coleoptera</taxon>
        <taxon>Polyphaga</taxon>
        <taxon>Cucujiformia</taxon>
        <taxon>Coccinelloidea</taxon>
        <taxon>Coccinellidae</taxon>
        <taxon>Epilachninae</taxon>
        <taxon>Epilachnini</taxon>
        <taxon>Henosepilachna</taxon>
    </lineage>
</organism>
<protein>
    <recommendedName>
        <fullName evidence="1">Reverse transcriptase domain-containing protein</fullName>
    </recommendedName>
</protein>
<feature type="domain" description="Reverse transcriptase" evidence="1">
    <location>
        <begin position="1"/>
        <end position="105"/>
    </location>
</feature>
<name>A0AAW1U3V8_9CUCU</name>
<keyword evidence="3" id="KW-1185">Reference proteome</keyword>
<dbReference type="InterPro" id="IPR000477">
    <property type="entry name" value="RT_dom"/>
</dbReference>
<comment type="caution">
    <text evidence="2">The sequence shown here is derived from an EMBL/GenBank/DDBJ whole genome shotgun (WGS) entry which is preliminary data.</text>
</comment>
<reference evidence="2 3" key="1">
    <citation type="submission" date="2023-03" db="EMBL/GenBank/DDBJ databases">
        <title>Genome insight into feeding habits of ladybird beetles.</title>
        <authorList>
            <person name="Li H.-S."/>
            <person name="Huang Y.-H."/>
            <person name="Pang H."/>
        </authorList>
    </citation>
    <scope>NUCLEOTIDE SEQUENCE [LARGE SCALE GENOMIC DNA]</scope>
    <source>
        <strain evidence="2">SYSU_2023b</strain>
        <tissue evidence="2">Whole body</tissue>
    </source>
</reference>
<accession>A0AAW1U3V8</accession>
<dbReference type="PROSITE" id="PS50878">
    <property type="entry name" value="RT_POL"/>
    <property type="match status" value="1"/>
</dbReference>
<dbReference type="AlphaFoldDB" id="A0AAW1U3V8"/>